<gene>
    <name evidence="8" type="ordered locus">Fnod_0733</name>
</gene>
<dbReference type="PANTHER" id="PTHR30619">
    <property type="entry name" value="DNA INTERNALIZATION/COMPETENCE PROTEIN COMEC/REC2"/>
    <property type="match status" value="1"/>
</dbReference>
<dbReference type="InterPro" id="IPR004477">
    <property type="entry name" value="ComEC_N"/>
</dbReference>
<evidence type="ECO:0000256" key="6">
    <source>
        <dbReference type="SAM" id="Phobius"/>
    </source>
</evidence>
<keyword evidence="9" id="KW-1185">Reference proteome</keyword>
<dbReference type="EMBL" id="CP000771">
    <property type="protein sequence ID" value="ABS60588.1"/>
    <property type="molecule type" value="Genomic_DNA"/>
</dbReference>
<evidence type="ECO:0000259" key="7">
    <source>
        <dbReference type="Pfam" id="PF03772"/>
    </source>
</evidence>
<feature type="transmembrane region" description="Helical" evidence="6">
    <location>
        <begin position="366"/>
        <end position="386"/>
    </location>
</feature>
<dbReference type="NCBIfam" id="TIGR00360">
    <property type="entry name" value="ComEC_N-term"/>
    <property type="match status" value="1"/>
</dbReference>
<evidence type="ECO:0000256" key="3">
    <source>
        <dbReference type="ARBA" id="ARBA00022692"/>
    </source>
</evidence>
<feature type="domain" description="ComEC/Rec2-related protein" evidence="7">
    <location>
        <begin position="156"/>
        <end position="381"/>
    </location>
</feature>
<proteinExistence type="predicted"/>
<reference evidence="8 9" key="1">
    <citation type="submission" date="2007-07" db="EMBL/GenBank/DDBJ databases">
        <title>Complete sequence of Fervidobacterium nodosum Rt17-B1.</title>
        <authorList>
            <consortium name="US DOE Joint Genome Institute"/>
            <person name="Copeland A."/>
            <person name="Lucas S."/>
            <person name="Lapidus A."/>
            <person name="Barry K."/>
            <person name="Glavina del Rio T."/>
            <person name="Dalin E."/>
            <person name="Tice H."/>
            <person name="Pitluck S."/>
            <person name="Saunders E."/>
            <person name="Brettin T."/>
            <person name="Bruce D."/>
            <person name="Detter J.C."/>
            <person name="Han C."/>
            <person name="Schmutz J."/>
            <person name="Larimer F."/>
            <person name="Land M."/>
            <person name="Hauser L."/>
            <person name="Kyrpides N."/>
            <person name="Mikhailova N."/>
            <person name="Nelson K."/>
            <person name="Gogarten J.P."/>
            <person name="Noll K."/>
            <person name="Richardson P."/>
        </authorList>
    </citation>
    <scope>NUCLEOTIDE SEQUENCE [LARGE SCALE GENOMIC DNA]</scope>
    <source>
        <strain evidence="9">ATCC 35602 / DSM 5306 / Rt17-B1</strain>
    </source>
</reference>
<evidence type="ECO:0000313" key="8">
    <source>
        <dbReference type="EMBL" id="ABS60588.1"/>
    </source>
</evidence>
<dbReference type="AlphaFoldDB" id="A7HL05"/>
<dbReference type="KEGG" id="fno:Fnod_0733"/>
<dbReference type="Pfam" id="PF03772">
    <property type="entry name" value="Competence"/>
    <property type="match status" value="1"/>
</dbReference>
<dbReference type="Proteomes" id="UP000002415">
    <property type="component" value="Chromosome"/>
</dbReference>
<evidence type="ECO:0000256" key="2">
    <source>
        <dbReference type="ARBA" id="ARBA00022475"/>
    </source>
</evidence>
<keyword evidence="5 6" id="KW-0472">Membrane</keyword>
<evidence type="ECO:0000256" key="4">
    <source>
        <dbReference type="ARBA" id="ARBA00022989"/>
    </source>
</evidence>
<dbReference type="PANTHER" id="PTHR30619:SF1">
    <property type="entry name" value="RECOMBINATION PROTEIN 2"/>
    <property type="match status" value="1"/>
</dbReference>
<feature type="transmembrane region" description="Helical" evidence="6">
    <location>
        <begin position="166"/>
        <end position="191"/>
    </location>
</feature>
<dbReference type="STRING" id="381764.Fnod_0733"/>
<accession>A7HL05</accession>
<comment type="subcellular location">
    <subcellularLocation>
        <location evidence="1">Cell membrane</location>
        <topology evidence="1">Multi-pass membrane protein</topology>
    </subcellularLocation>
</comment>
<feature type="transmembrane region" description="Helical" evidence="6">
    <location>
        <begin position="29"/>
        <end position="47"/>
    </location>
</feature>
<dbReference type="eggNOG" id="COG0658">
    <property type="taxonomic scope" value="Bacteria"/>
</dbReference>
<evidence type="ECO:0000313" key="9">
    <source>
        <dbReference type="Proteomes" id="UP000002415"/>
    </source>
</evidence>
<name>A7HL05_FERNB</name>
<reference evidence="8 9" key="2">
    <citation type="journal article" date="2009" name="Proc. Natl. Acad. Sci. U.S.A.">
        <title>On the chimeric nature, thermophilic origin, and phylogenetic placement of the Thermotogales.</title>
        <authorList>
            <person name="Zhaxybayeva O."/>
            <person name="Swithers K.S."/>
            <person name="Lapierre P."/>
            <person name="Fournier G.P."/>
            <person name="Bickhart D.M."/>
            <person name="DeBoy R.T."/>
            <person name="Nelson K.E."/>
            <person name="Nesbo C.L."/>
            <person name="Doolittle W.F."/>
            <person name="Gogarten J.P."/>
            <person name="Noll K.M."/>
        </authorList>
    </citation>
    <scope>NUCLEOTIDE SEQUENCE [LARGE SCALE GENOMIC DNA]</scope>
    <source>
        <strain evidence="9">ATCC 35602 / DSM 5306 / Rt17-B1</strain>
    </source>
</reference>
<dbReference type="GO" id="GO:0005886">
    <property type="term" value="C:plasma membrane"/>
    <property type="evidence" value="ECO:0007669"/>
    <property type="project" value="UniProtKB-SubCell"/>
</dbReference>
<sequence length="400" mass="45312">MGTIYKFPPLFIIFSIIPTALFKKPRLSLFILFFLITNLLVVKDVQIKKAQFVGTIKSVQEGSSVVEPKFYDGEKWRNLGFDVRLYKEEKIGTIVYFIGDLRKTTSYPSYYAKTTFYATATNYTSLSSKIYESFENFRNFSSKVDPFFQNLFGSNSRDENFIKSGLFHIFCVSGMHVSILYLFSTYVVSLFTYRKKLKLILSLLFPTIFVIGSGMNLPSIRALIMLYMASIFKLLDIKINPINTVSLVGLAMVIVNPEIVFSLSFYMTFFATIGVLFSTNYLLSNVGGFLGSAPYVALIGQVNPFSIFATLIVSFPVQIVMFGLTISYILYVLKLNLLSALVLYILLPFAQFVELVAWFFSKFPTLPQHIVISIAFGLTFVIYLAIVQQIDNNKKISTGN</sequence>
<feature type="transmembrane region" description="Helical" evidence="6">
    <location>
        <begin position="203"/>
        <end position="227"/>
    </location>
</feature>
<feature type="transmembrane region" description="Helical" evidence="6">
    <location>
        <begin position="337"/>
        <end position="360"/>
    </location>
</feature>
<evidence type="ECO:0000256" key="5">
    <source>
        <dbReference type="ARBA" id="ARBA00023136"/>
    </source>
</evidence>
<dbReference type="InterPro" id="IPR052159">
    <property type="entry name" value="Competence_DNA_uptake"/>
</dbReference>
<dbReference type="HOGENOM" id="CLU_643837_0_0_0"/>
<keyword evidence="4 6" id="KW-1133">Transmembrane helix</keyword>
<protein>
    <submittedName>
        <fullName evidence="8">ComEC/Rec2-related protein</fullName>
    </submittedName>
</protein>
<keyword evidence="3 6" id="KW-0812">Transmembrane</keyword>
<organism evidence="8 9">
    <name type="scientific">Fervidobacterium nodosum (strain ATCC 35602 / DSM 5306 / Rt17-B1)</name>
    <dbReference type="NCBI Taxonomy" id="381764"/>
    <lineage>
        <taxon>Bacteria</taxon>
        <taxon>Thermotogati</taxon>
        <taxon>Thermotogota</taxon>
        <taxon>Thermotogae</taxon>
        <taxon>Thermotogales</taxon>
        <taxon>Fervidobacteriaceae</taxon>
        <taxon>Fervidobacterium</taxon>
    </lineage>
</organism>
<evidence type="ECO:0000256" key="1">
    <source>
        <dbReference type="ARBA" id="ARBA00004651"/>
    </source>
</evidence>
<keyword evidence="2" id="KW-1003">Cell membrane</keyword>